<dbReference type="CDD" id="cd19499">
    <property type="entry name" value="RecA-like_ClpB_Hsp104-like"/>
    <property type="match status" value="1"/>
</dbReference>
<sequence>MCQGLSQDAHKLLTLFGQQEARRVNADLFQPEHILSALIRNKVGRGYIILQKLNIDILNLQLFIEQNTPIRTGDRIIGEIPPSRRIKTLVDIATIEARTMRQSVVGTEHLLVALVREENSIISDFFMRYNIVTEDIRMIILKITDQMDSVRTAKAADASKSKPSALSEFGRNLTDIVSSGSLDPIIGREKEIRRLIQILSRRTKNNPILVGEPGIGKTSIVEGLAFAIINENVPHDLLNKSIVSLDLGSVIAGTKYRGQFEERLKQIINEIKENKNIILFIDEIHTLIGTGGSQGAMDAANILKPALARGEIQCIGATTVDEYRRYFKNDLALERRFQLIQVKEPNPEETFDILCGIKHKYEEHHNVIYEPQTVTKIIEYSKRYITDRFFPDKAIDVLDEAGAMKKTILDKKPGELFEIEDKIKVLMLEKAEMVEMQNYEKAALIRDEVLELKNDIYQIKNKWMTSYQHPISYIDENDIAEVVAMMTDIPVNKLSRDEAERMLHIEEELKKSVIGQDEPISILSNSIRRSRAGISSPDRPIGSFLFLGPTGVGKTLLAKTLAEFLFGTKEALIRVDMSDYMEKHNAAKLIGAPPGYVGFDSGGFLTEKIRRNPYSVLLLDEVEKAHPDVFNILLQILEEGELRDSSGRIVNFKNTVIIMTSNAGSKSIIKENQLGFNLSGDGVMAYSEIRASALNEIKKFLSPEFINRIDELLVFKPLDKDDIKRILKLELKKFEDRIAKLDLYIELSKEAEDFFADKGYDPAYGARPMRRLLQNKIEDVLSVKIISGEFSKGKTALVDFSASVNDIIIGIKENPNYEGAYSAPVKCEVESN</sequence>
<accession>A0A0E2E664</accession>
<dbReference type="PROSITE" id="PS50151">
    <property type="entry name" value="UVR"/>
    <property type="match status" value="1"/>
</dbReference>
<dbReference type="FunFam" id="3.40.50.300:FF:000025">
    <property type="entry name" value="ATP-dependent Clp protease subunit"/>
    <property type="match status" value="1"/>
</dbReference>
<gene>
    <name evidence="8" type="ORF">HMPREF9726_00747</name>
</gene>
<dbReference type="InterPro" id="IPR001270">
    <property type="entry name" value="ClpA/B"/>
</dbReference>
<dbReference type="SUPFAM" id="SSF52540">
    <property type="entry name" value="P-loop containing nucleoside triphosphate hydrolases"/>
    <property type="match status" value="2"/>
</dbReference>
<evidence type="ECO:0000256" key="1">
    <source>
        <dbReference type="ARBA" id="ARBA00022737"/>
    </source>
</evidence>
<keyword evidence="2" id="KW-0547">Nucleotide-binding</keyword>
<dbReference type="InterPro" id="IPR004176">
    <property type="entry name" value="Clp_R_N"/>
</dbReference>
<keyword evidence="1 5" id="KW-0677">Repeat</keyword>
<dbReference type="PANTHER" id="PTHR11638">
    <property type="entry name" value="ATP-DEPENDENT CLP PROTEASE"/>
    <property type="match status" value="1"/>
</dbReference>
<dbReference type="InterPro" id="IPR001943">
    <property type="entry name" value="UVR_dom"/>
</dbReference>
<dbReference type="InterPro" id="IPR050130">
    <property type="entry name" value="ClpA_ClpB"/>
</dbReference>
<organism evidence="8">
    <name type="scientific">Treponema denticola H-22</name>
    <dbReference type="NCBI Taxonomy" id="999432"/>
    <lineage>
        <taxon>Bacteria</taxon>
        <taxon>Pseudomonadati</taxon>
        <taxon>Spirochaetota</taxon>
        <taxon>Spirochaetia</taxon>
        <taxon>Spirochaetales</taxon>
        <taxon>Treponemataceae</taxon>
        <taxon>Treponema</taxon>
    </lineage>
</organism>
<comment type="caution">
    <text evidence="8">The sequence shown here is derived from an EMBL/GenBank/DDBJ whole genome shotgun (WGS) entry which is preliminary data.</text>
</comment>
<dbReference type="InterPro" id="IPR003593">
    <property type="entry name" value="AAA+_ATPase"/>
</dbReference>
<dbReference type="PROSITE" id="PS00870">
    <property type="entry name" value="CLPAB_1"/>
    <property type="match status" value="1"/>
</dbReference>
<dbReference type="GO" id="GO:0034605">
    <property type="term" value="P:cellular response to heat"/>
    <property type="evidence" value="ECO:0007669"/>
    <property type="project" value="TreeGrafter"/>
</dbReference>
<dbReference type="InterPro" id="IPR018368">
    <property type="entry name" value="ClpA/B_CS1"/>
</dbReference>
<keyword evidence="4" id="KW-0143">Chaperone</keyword>
<dbReference type="FunFam" id="3.40.50.300:FF:000010">
    <property type="entry name" value="Chaperone clpB 1, putative"/>
    <property type="match status" value="1"/>
</dbReference>
<dbReference type="Pfam" id="PF00004">
    <property type="entry name" value="AAA"/>
    <property type="match status" value="1"/>
</dbReference>
<evidence type="ECO:0000256" key="4">
    <source>
        <dbReference type="ARBA" id="ARBA00023186"/>
    </source>
</evidence>
<dbReference type="EMBL" id="AGDV01000006">
    <property type="protein sequence ID" value="EMB34981.1"/>
    <property type="molecule type" value="Genomic_DNA"/>
</dbReference>
<dbReference type="GO" id="GO:0005524">
    <property type="term" value="F:ATP binding"/>
    <property type="evidence" value="ECO:0007669"/>
    <property type="project" value="UniProtKB-KW"/>
</dbReference>
<dbReference type="Gene3D" id="4.10.860.10">
    <property type="entry name" value="UVR domain"/>
    <property type="match status" value="1"/>
</dbReference>
<evidence type="ECO:0000256" key="5">
    <source>
        <dbReference type="PROSITE-ProRule" id="PRU01251"/>
    </source>
</evidence>
<evidence type="ECO:0000313" key="8">
    <source>
        <dbReference type="EMBL" id="EMB34981.1"/>
    </source>
</evidence>
<evidence type="ECO:0000259" key="6">
    <source>
        <dbReference type="PROSITE" id="PS50151"/>
    </source>
</evidence>
<dbReference type="InterPro" id="IPR003959">
    <property type="entry name" value="ATPase_AAA_core"/>
</dbReference>
<dbReference type="Gene3D" id="1.10.1780.10">
    <property type="entry name" value="Clp, N-terminal domain"/>
    <property type="match status" value="1"/>
</dbReference>
<dbReference type="Pfam" id="PF07724">
    <property type="entry name" value="AAA_2"/>
    <property type="match status" value="1"/>
</dbReference>
<evidence type="ECO:0000256" key="3">
    <source>
        <dbReference type="ARBA" id="ARBA00022840"/>
    </source>
</evidence>
<dbReference type="InterPro" id="IPR027417">
    <property type="entry name" value="P-loop_NTPase"/>
</dbReference>
<evidence type="ECO:0000256" key="2">
    <source>
        <dbReference type="ARBA" id="ARBA00022741"/>
    </source>
</evidence>
<reference evidence="8" key="1">
    <citation type="submission" date="2012-01" db="EMBL/GenBank/DDBJ databases">
        <title>The Genome Sequence of Treponema denticola H-22.</title>
        <authorList>
            <consortium name="The Broad Institute Genome Sequencing Platform"/>
            <person name="Earl A."/>
            <person name="Ward D."/>
            <person name="Feldgarden M."/>
            <person name="Gevers D."/>
            <person name="Blanton J.M."/>
            <person name="Fenno C.J."/>
            <person name="Baranova O.V."/>
            <person name="Mathney J."/>
            <person name="Dewhirst F.E."/>
            <person name="Izard J."/>
            <person name="Young S.K."/>
            <person name="Zeng Q."/>
            <person name="Gargeya S."/>
            <person name="Fitzgerald M."/>
            <person name="Haas B."/>
            <person name="Abouelleil A."/>
            <person name="Alvarado L."/>
            <person name="Arachchi H.M."/>
            <person name="Berlin A."/>
            <person name="Chapman S.B."/>
            <person name="Gearin G."/>
            <person name="Goldberg J."/>
            <person name="Griggs A."/>
            <person name="Gujja S."/>
            <person name="Hansen M."/>
            <person name="Heiman D."/>
            <person name="Howarth C."/>
            <person name="Larimer J."/>
            <person name="Lui A."/>
            <person name="MacDonald P.J.P."/>
            <person name="McCowen C."/>
            <person name="Montmayeur A."/>
            <person name="Murphy C."/>
            <person name="Neiman D."/>
            <person name="Pearson M."/>
            <person name="Priest M."/>
            <person name="Roberts A."/>
            <person name="Saif S."/>
            <person name="Shea T."/>
            <person name="Sisk P."/>
            <person name="Stolte C."/>
            <person name="Sykes S."/>
            <person name="Wortman J."/>
            <person name="Nusbaum C."/>
            <person name="Birren B."/>
        </authorList>
    </citation>
    <scope>NUCLEOTIDE SEQUENCE [LARGE SCALE GENOMIC DNA]</scope>
    <source>
        <strain evidence="8">H-22</strain>
    </source>
</reference>
<dbReference type="SUPFAM" id="SSF81923">
    <property type="entry name" value="Double Clp-N motif"/>
    <property type="match status" value="1"/>
</dbReference>
<feature type="domain" description="Clp R" evidence="7">
    <location>
        <begin position="1"/>
        <end position="146"/>
    </location>
</feature>
<dbReference type="Gene3D" id="1.10.8.60">
    <property type="match status" value="2"/>
</dbReference>
<evidence type="ECO:0000259" key="7">
    <source>
        <dbReference type="PROSITE" id="PS51903"/>
    </source>
</evidence>
<protein>
    <recommendedName>
        <fullName evidence="9">Clp R domain-containing protein</fullName>
    </recommendedName>
</protein>
<dbReference type="RefSeq" id="WP_002683587.1">
    <property type="nucleotide sequence ID" value="NZ_CM001795.1"/>
</dbReference>
<feature type="domain" description="UVR" evidence="6">
    <location>
        <begin position="420"/>
        <end position="455"/>
    </location>
</feature>
<keyword evidence="3" id="KW-0067">ATP-binding</keyword>
<dbReference type="CDD" id="cd00009">
    <property type="entry name" value="AAA"/>
    <property type="match status" value="1"/>
</dbReference>
<dbReference type="GO" id="GO:0005737">
    <property type="term" value="C:cytoplasm"/>
    <property type="evidence" value="ECO:0007669"/>
    <property type="project" value="TreeGrafter"/>
</dbReference>
<dbReference type="GO" id="GO:0016887">
    <property type="term" value="F:ATP hydrolysis activity"/>
    <property type="evidence" value="ECO:0007669"/>
    <property type="project" value="InterPro"/>
</dbReference>
<proteinExistence type="predicted"/>
<dbReference type="PATRIC" id="fig|999432.5.peg.775"/>
<dbReference type="Gene3D" id="3.40.50.300">
    <property type="entry name" value="P-loop containing nucleotide triphosphate hydrolases"/>
    <property type="match status" value="2"/>
</dbReference>
<dbReference type="PRINTS" id="PR00300">
    <property type="entry name" value="CLPPROTEASEA"/>
</dbReference>
<dbReference type="InterPro" id="IPR036628">
    <property type="entry name" value="Clp_N_dom_sf"/>
</dbReference>
<name>A0A0E2E664_TREDN</name>
<dbReference type="Pfam" id="PF10431">
    <property type="entry name" value="ClpB_D2-small"/>
    <property type="match status" value="1"/>
</dbReference>
<dbReference type="HOGENOM" id="CLU_005070_4_1_12"/>
<dbReference type="SMART" id="SM01086">
    <property type="entry name" value="ClpB_D2-small"/>
    <property type="match status" value="1"/>
</dbReference>
<dbReference type="InterPro" id="IPR019489">
    <property type="entry name" value="Clp_ATPase_C"/>
</dbReference>
<dbReference type="AlphaFoldDB" id="A0A0E2E664"/>
<dbReference type="PANTHER" id="PTHR11638:SF18">
    <property type="entry name" value="HEAT SHOCK PROTEIN 104"/>
    <property type="match status" value="1"/>
</dbReference>
<dbReference type="InterPro" id="IPR041546">
    <property type="entry name" value="ClpA/ClpB_AAA_lid"/>
</dbReference>
<evidence type="ECO:0008006" key="9">
    <source>
        <dbReference type="Google" id="ProtNLM"/>
    </source>
</evidence>
<dbReference type="PROSITE" id="PS51903">
    <property type="entry name" value="CLP_R"/>
    <property type="match status" value="1"/>
</dbReference>
<dbReference type="Pfam" id="PF02861">
    <property type="entry name" value="Clp_N"/>
    <property type="match status" value="1"/>
</dbReference>
<dbReference type="Proteomes" id="UP000011705">
    <property type="component" value="Chromosome"/>
</dbReference>
<dbReference type="SMART" id="SM00382">
    <property type="entry name" value="AAA"/>
    <property type="match status" value="2"/>
</dbReference>
<dbReference type="Pfam" id="PF17871">
    <property type="entry name" value="AAA_lid_9"/>
    <property type="match status" value="1"/>
</dbReference>